<keyword evidence="2" id="KW-1185">Reference proteome</keyword>
<protein>
    <submittedName>
        <fullName evidence="1">Single-stranded DNA-specific DHH superfamily exonuclease</fullName>
    </submittedName>
</protein>
<dbReference type="GO" id="GO:0004527">
    <property type="term" value="F:exonuclease activity"/>
    <property type="evidence" value="ECO:0007669"/>
    <property type="project" value="UniProtKB-KW"/>
</dbReference>
<accession>A0A369ANI9</accession>
<gene>
    <name evidence="1" type="ORF">DFR45_102142</name>
</gene>
<keyword evidence="1" id="KW-0540">Nuclease</keyword>
<keyword evidence="1" id="KW-0269">Exonuclease</keyword>
<dbReference type="SUPFAM" id="SSF64182">
    <property type="entry name" value="DHH phosphoesterases"/>
    <property type="match status" value="1"/>
</dbReference>
<evidence type="ECO:0000313" key="1">
    <source>
        <dbReference type="EMBL" id="RCX10741.1"/>
    </source>
</evidence>
<proteinExistence type="predicted"/>
<name>A0A369ANI9_9BURK</name>
<organism evidence="1 2">
    <name type="scientific">Extensimonas vulgaris</name>
    <dbReference type="NCBI Taxonomy" id="1031594"/>
    <lineage>
        <taxon>Bacteria</taxon>
        <taxon>Pseudomonadati</taxon>
        <taxon>Pseudomonadota</taxon>
        <taxon>Betaproteobacteria</taxon>
        <taxon>Burkholderiales</taxon>
        <taxon>Comamonadaceae</taxon>
        <taxon>Extensimonas</taxon>
    </lineage>
</organism>
<reference evidence="1 2" key="1">
    <citation type="submission" date="2018-07" db="EMBL/GenBank/DDBJ databases">
        <title>Genomic Encyclopedia of Type Strains, Phase IV (KMG-IV): sequencing the most valuable type-strain genomes for metagenomic binning, comparative biology and taxonomic classification.</title>
        <authorList>
            <person name="Goeker M."/>
        </authorList>
    </citation>
    <scope>NUCLEOTIDE SEQUENCE [LARGE SCALE GENOMIC DNA]</scope>
    <source>
        <strain evidence="1 2">DSM 100911</strain>
    </source>
</reference>
<dbReference type="EMBL" id="QPJU01000002">
    <property type="protein sequence ID" value="RCX10741.1"/>
    <property type="molecule type" value="Genomic_DNA"/>
</dbReference>
<dbReference type="InterPro" id="IPR038763">
    <property type="entry name" value="DHH_sf"/>
</dbReference>
<dbReference type="AlphaFoldDB" id="A0A369ANI9"/>
<dbReference type="Proteomes" id="UP000252174">
    <property type="component" value="Unassembled WGS sequence"/>
</dbReference>
<keyword evidence="1" id="KW-0378">Hydrolase</keyword>
<comment type="caution">
    <text evidence="1">The sequence shown here is derived from an EMBL/GenBank/DDBJ whole genome shotgun (WGS) entry which is preliminary data.</text>
</comment>
<evidence type="ECO:0000313" key="2">
    <source>
        <dbReference type="Proteomes" id="UP000252174"/>
    </source>
</evidence>
<sequence>MARTCHLHCRPCAAPLQQILTAVPTVNPSNQPHHYDVCNGDADGLCAVRQWRLHAPAEATLVTGLKRDIALLERVAAEPGDEVLVCDIALARNRAALERLLARGVRVRYFDHHASGAPLVHPCLEAHLDAAPDVCTSVLVDRALGGRFRAWAVVGAFGDNLGSVAERLAATLNLERARIDALRRMGEAINYNAYGESAHDVLIHPAQLYALMARYEDPFAMLAHEPVLQALDAQRANDLAHAAELAPYWQDARGSVVLLPDAAWSRRIMGHLANQLANQEPQRAHALLLPLPKTDAADAAWRVSMRAPRTAPQGAADLCSRFGGSGRAAAGGIDRLPQDSFEDFLRAFAAMRWGA</sequence>